<dbReference type="EMBL" id="JAROCB010000003">
    <property type="protein sequence ID" value="MDN4597850.1"/>
    <property type="molecule type" value="Genomic_DNA"/>
</dbReference>
<dbReference type="RefSeq" id="WP_301219160.1">
    <property type="nucleotide sequence ID" value="NZ_JAROCB010000003.1"/>
</dbReference>
<keyword evidence="3" id="KW-1185">Reference proteome</keyword>
<comment type="caution">
    <text evidence="2">The sequence shown here is derived from an EMBL/GenBank/DDBJ whole genome shotgun (WGS) entry which is preliminary data.</text>
</comment>
<dbReference type="Pfam" id="PF09860">
    <property type="entry name" value="DUF2087"/>
    <property type="match status" value="1"/>
</dbReference>
<accession>A0ABT8IYH3</accession>
<organism evidence="2 3">
    <name type="scientific">Leifsonia virtsii</name>
    <dbReference type="NCBI Taxonomy" id="3035915"/>
    <lineage>
        <taxon>Bacteria</taxon>
        <taxon>Bacillati</taxon>
        <taxon>Actinomycetota</taxon>
        <taxon>Actinomycetes</taxon>
        <taxon>Micrococcales</taxon>
        <taxon>Microbacteriaceae</taxon>
        <taxon>Leifsonia</taxon>
    </lineage>
</organism>
<sequence length="166" mass="17949">MEHDADWRPVIAALANADARAAWARLVLGESGPPANARERRAFALLEAAGLAGRDDGGGYRVDDTRLRRLLAASAAARPRPHGVDRFLRPDGRIDRFPSGSADRAALLTHVADAVLTAGETVGERDLTERLARFADDPVTLRRHLVDAGLVARTPTGSEYTRARRP</sequence>
<evidence type="ECO:0000313" key="2">
    <source>
        <dbReference type="EMBL" id="MDN4597850.1"/>
    </source>
</evidence>
<evidence type="ECO:0000313" key="3">
    <source>
        <dbReference type="Proteomes" id="UP001174210"/>
    </source>
</evidence>
<reference evidence="2" key="1">
    <citation type="submission" date="2023-03" db="EMBL/GenBank/DDBJ databases">
        <title>MT1 and MT2 Draft Genomes of Novel Species.</title>
        <authorList>
            <person name="Venkateswaran K."/>
        </authorList>
    </citation>
    <scope>NUCLEOTIDE SEQUENCE</scope>
    <source>
        <strain evidence="2">F6_8S_P_1A</strain>
    </source>
</reference>
<name>A0ABT8IYH3_9MICO</name>
<proteinExistence type="predicted"/>
<dbReference type="Proteomes" id="UP001174210">
    <property type="component" value="Unassembled WGS sequence"/>
</dbReference>
<protein>
    <submittedName>
        <fullName evidence="2">DUF2087 domain-containing protein</fullName>
    </submittedName>
</protein>
<gene>
    <name evidence="2" type="ORF">P5G59_11915</name>
</gene>
<feature type="domain" description="DUF2087" evidence="1">
    <location>
        <begin position="93"/>
        <end position="162"/>
    </location>
</feature>
<evidence type="ECO:0000259" key="1">
    <source>
        <dbReference type="Pfam" id="PF09860"/>
    </source>
</evidence>
<dbReference type="InterPro" id="IPR018656">
    <property type="entry name" value="DUF2087"/>
</dbReference>